<dbReference type="HOGENOM" id="CLU_2905030_0_0_1"/>
<name>A0A0D0A0H3_9AGAM</name>
<proteinExistence type="predicted"/>
<evidence type="ECO:0000313" key="1">
    <source>
        <dbReference type="EMBL" id="KIK25538.1"/>
    </source>
</evidence>
<dbReference type="EMBL" id="KN833707">
    <property type="protein sequence ID" value="KIK25538.1"/>
    <property type="molecule type" value="Genomic_DNA"/>
</dbReference>
<reference evidence="2" key="2">
    <citation type="submission" date="2015-01" db="EMBL/GenBank/DDBJ databases">
        <title>Evolutionary Origins and Diversification of the Mycorrhizal Mutualists.</title>
        <authorList>
            <consortium name="DOE Joint Genome Institute"/>
            <consortium name="Mycorrhizal Genomics Consortium"/>
            <person name="Kohler A."/>
            <person name="Kuo A."/>
            <person name="Nagy L.G."/>
            <person name="Floudas D."/>
            <person name="Copeland A."/>
            <person name="Barry K.W."/>
            <person name="Cichocki N."/>
            <person name="Veneault-Fourrey C."/>
            <person name="LaButti K."/>
            <person name="Lindquist E.A."/>
            <person name="Lipzen A."/>
            <person name="Lundell T."/>
            <person name="Morin E."/>
            <person name="Murat C."/>
            <person name="Riley R."/>
            <person name="Ohm R."/>
            <person name="Sun H."/>
            <person name="Tunlid A."/>
            <person name="Henrissat B."/>
            <person name="Grigoriev I.V."/>
            <person name="Hibbett D.S."/>
            <person name="Martin F."/>
        </authorList>
    </citation>
    <scope>NUCLEOTIDE SEQUENCE [LARGE SCALE GENOMIC DNA]</scope>
    <source>
        <strain evidence="2">441</strain>
    </source>
</reference>
<sequence length="62" mass="7090">MGLTRTSTSKDPRMMGNLPLSLTYCMNALYVSCADRRDWRRILCLGTELLAPILFDSVDLFF</sequence>
<protein>
    <submittedName>
        <fullName evidence="1">Unplaced genomic scaffold scaffold_23, whole genome shotgun sequence</fullName>
    </submittedName>
</protein>
<accession>A0A0D0A0H3</accession>
<dbReference type="AlphaFoldDB" id="A0A0D0A0H3"/>
<reference evidence="1 2" key="1">
    <citation type="submission" date="2014-04" db="EMBL/GenBank/DDBJ databases">
        <authorList>
            <consortium name="DOE Joint Genome Institute"/>
            <person name="Kuo A."/>
            <person name="Kohler A."/>
            <person name="Costa M.D."/>
            <person name="Nagy L.G."/>
            <person name="Floudas D."/>
            <person name="Copeland A."/>
            <person name="Barry K.W."/>
            <person name="Cichocki N."/>
            <person name="Veneault-Fourrey C."/>
            <person name="LaButti K."/>
            <person name="Lindquist E.A."/>
            <person name="Lipzen A."/>
            <person name="Lundell T."/>
            <person name="Morin E."/>
            <person name="Murat C."/>
            <person name="Sun H."/>
            <person name="Tunlid A."/>
            <person name="Henrissat B."/>
            <person name="Grigoriev I.V."/>
            <person name="Hibbett D.S."/>
            <person name="Martin F."/>
            <person name="Nordberg H.P."/>
            <person name="Cantor M.N."/>
            <person name="Hua S.X."/>
        </authorList>
    </citation>
    <scope>NUCLEOTIDE SEQUENCE [LARGE SCALE GENOMIC DNA]</scope>
    <source>
        <strain evidence="1 2">441</strain>
    </source>
</reference>
<organism evidence="1 2">
    <name type="scientific">Pisolithus microcarpus 441</name>
    <dbReference type="NCBI Taxonomy" id="765257"/>
    <lineage>
        <taxon>Eukaryota</taxon>
        <taxon>Fungi</taxon>
        <taxon>Dikarya</taxon>
        <taxon>Basidiomycota</taxon>
        <taxon>Agaricomycotina</taxon>
        <taxon>Agaricomycetes</taxon>
        <taxon>Agaricomycetidae</taxon>
        <taxon>Boletales</taxon>
        <taxon>Sclerodermatineae</taxon>
        <taxon>Pisolithaceae</taxon>
        <taxon>Pisolithus</taxon>
    </lineage>
</organism>
<gene>
    <name evidence="1" type="ORF">PISMIDRAFT_677176</name>
</gene>
<evidence type="ECO:0000313" key="2">
    <source>
        <dbReference type="Proteomes" id="UP000054018"/>
    </source>
</evidence>
<keyword evidence="2" id="KW-1185">Reference proteome</keyword>
<dbReference type="Proteomes" id="UP000054018">
    <property type="component" value="Unassembled WGS sequence"/>
</dbReference>